<protein>
    <recommendedName>
        <fullName evidence="4">DUF2523 domain-containing protein</fullName>
    </recommendedName>
</protein>
<keyword evidence="1" id="KW-0812">Transmembrane</keyword>
<keyword evidence="3" id="KW-1185">Reference proteome</keyword>
<sequence>MWGIVVRILQVMSGFFIASLIARIAGLVVWSGVSMVLVDYVMEQIESAASGAPQEWLQIAALMGIWEALGIIIGAWAFRLMLDQFSIGPSAAITGGS</sequence>
<dbReference type="Proteomes" id="UP000218896">
    <property type="component" value="Unassembled WGS sequence"/>
</dbReference>
<feature type="transmembrane region" description="Helical" evidence="1">
    <location>
        <begin position="12"/>
        <end position="36"/>
    </location>
</feature>
<feature type="transmembrane region" description="Helical" evidence="1">
    <location>
        <begin position="56"/>
        <end position="78"/>
    </location>
</feature>
<dbReference type="Pfam" id="PF10734">
    <property type="entry name" value="DUF2523"/>
    <property type="match status" value="1"/>
</dbReference>
<evidence type="ECO:0000256" key="1">
    <source>
        <dbReference type="SAM" id="Phobius"/>
    </source>
</evidence>
<dbReference type="RefSeq" id="WP_095618739.1">
    <property type="nucleotide sequence ID" value="NZ_NSKD01000012.1"/>
</dbReference>
<comment type="caution">
    <text evidence="2">The sequence shown here is derived from an EMBL/GenBank/DDBJ whole genome shotgun (WGS) entry which is preliminary data.</text>
</comment>
<organism evidence="2 3">
    <name type="scientific">Halovibrio salipaludis</name>
    <dbReference type="NCBI Taxonomy" id="2032626"/>
    <lineage>
        <taxon>Bacteria</taxon>
        <taxon>Pseudomonadati</taxon>
        <taxon>Pseudomonadota</taxon>
        <taxon>Gammaproteobacteria</taxon>
        <taxon>Oceanospirillales</taxon>
        <taxon>Halomonadaceae</taxon>
        <taxon>Halovibrio</taxon>
    </lineage>
</organism>
<evidence type="ECO:0008006" key="4">
    <source>
        <dbReference type="Google" id="ProtNLM"/>
    </source>
</evidence>
<keyword evidence="1" id="KW-1133">Transmembrane helix</keyword>
<proteinExistence type="predicted"/>
<reference evidence="2 3" key="1">
    <citation type="submission" date="2017-08" db="EMBL/GenBank/DDBJ databases">
        <title>Halovibrio sewagensis sp. nov., isolated from wastewater of high salinity.</title>
        <authorList>
            <person name="Dong X."/>
            <person name="Zhang G."/>
        </authorList>
    </citation>
    <scope>NUCLEOTIDE SEQUENCE [LARGE SCALE GENOMIC DNA]</scope>
    <source>
        <strain evidence="2 3">YL5-2</strain>
    </source>
</reference>
<evidence type="ECO:0000313" key="2">
    <source>
        <dbReference type="EMBL" id="PAU76429.1"/>
    </source>
</evidence>
<accession>A0A2A2EVM1</accession>
<name>A0A2A2EVM1_9GAMM</name>
<evidence type="ECO:0000313" key="3">
    <source>
        <dbReference type="Proteomes" id="UP000218896"/>
    </source>
</evidence>
<keyword evidence="1" id="KW-0472">Membrane</keyword>
<dbReference type="AlphaFoldDB" id="A0A2A2EVM1"/>
<dbReference type="EMBL" id="NSKD01000012">
    <property type="protein sequence ID" value="PAU76429.1"/>
    <property type="molecule type" value="Genomic_DNA"/>
</dbReference>
<gene>
    <name evidence="2" type="ORF">CK501_15955</name>
</gene>
<dbReference type="InterPro" id="IPR019670">
    <property type="entry name" value="DUF2523"/>
</dbReference>